<dbReference type="PROSITE" id="PS51194">
    <property type="entry name" value="HELICASE_CTER"/>
    <property type="match status" value="1"/>
</dbReference>
<name>A0A427YK62_9TREE</name>
<feature type="domain" description="Helicase ATP-binding" evidence="6">
    <location>
        <begin position="337"/>
        <end position="528"/>
    </location>
</feature>
<dbReference type="InterPro" id="IPR035892">
    <property type="entry name" value="C2_domain_sf"/>
</dbReference>
<dbReference type="GO" id="GO:0004386">
    <property type="term" value="F:helicase activity"/>
    <property type="evidence" value="ECO:0007669"/>
    <property type="project" value="UniProtKB-KW"/>
</dbReference>
<dbReference type="Pfam" id="PF02889">
    <property type="entry name" value="Sec63"/>
    <property type="match status" value="1"/>
</dbReference>
<dbReference type="Pfam" id="PF00271">
    <property type="entry name" value="Helicase_C"/>
    <property type="match status" value="1"/>
</dbReference>
<evidence type="ECO:0000256" key="3">
    <source>
        <dbReference type="ARBA" id="ARBA00022806"/>
    </source>
</evidence>
<evidence type="ECO:0000256" key="1">
    <source>
        <dbReference type="ARBA" id="ARBA00022741"/>
    </source>
</evidence>
<reference evidence="8 9" key="1">
    <citation type="submission" date="2018-11" db="EMBL/GenBank/DDBJ databases">
        <title>Genome sequence of Saitozyma podzolica DSM 27192.</title>
        <authorList>
            <person name="Aliyu H."/>
            <person name="Gorte O."/>
            <person name="Ochsenreither K."/>
        </authorList>
    </citation>
    <scope>NUCLEOTIDE SEQUENCE [LARGE SCALE GENOMIC DNA]</scope>
    <source>
        <strain evidence="8 9">DSM 27192</strain>
    </source>
</reference>
<dbReference type="Proteomes" id="UP000279259">
    <property type="component" value="Unassembled WGS sequence"/>
</dbReference>
<dbReference type="InterPro" id="IPR036390">
    <property type="entry name" value="WH_DNA-bd_sf"/>
</dbReference>
<dbReference type="SUPFAM" id="SSF81296">
    <property type="entry name" value="E set domains"/>
    <property type="match status" value="1"/>
</dbReference>
<evidence type="ECO:0008006" key="10">
    <source>
        <dbReference type="Google" id="ProtNLM"/>
    </source>
</evidence>
<dbReference type="InterPro" id="IPR014001">
    <property type="entry name" value="Helicase_ATP-bd"/>
</dbReference>
<dbReference type="InterPro" id="IPR011545">
    <property type="entry name" value="DEAD/DEAH_box_helicase_dom"/>
</dbReference>
<dbReference type="InterPro" id="IPR057842">
    <property type="entry name" value="WH_MER3"/>
</dbReference>
<dbReference type="Gene3D" id="1.10.3380.10">
    <property type="entry name" value="Sec63 N-terminal domain-like domain"/>
    <property type="match status" value="1"/>
</dbReference>
<evidence type="ECO:0000259" key="7">
    <source>
        <dbReference type="PROSITE" id="PS51194"/>
    </source>
</evidence>
<dbReference type="SUPFAM" id="SSF52540">
    <property type="entry name" value="P-loop containing nucleoside triphosphate hydrolases"/>
    <property type="match status" value="4"/>
</dbReference>
<dbReference type="InterPro" id="IPR036388">
    <property type="entry name" value="WH-like_DNA-bd_sf"/>
</dbReference>
<comment type="caution">
    <text evidence="8">The sequence shown here is derived from an EMBL/GenBank/DDBJ whole genome shotgun (WGS) entry which is preliminary data.</text>
</comment>
<proteinExistence type="predicted"/>
<evidence type="ECO:0000256" key="4">
    <source>
        <dbReference type="ARBA" id="ARBA00022840"/>
    </source>
</evidence>
<keyword evidence="9" id="KW-1185">Reference proteome</keyword>
<feature type="region of interest" description="Disordered" evidence="5">
    <location>
        <begin position="1"/>
        <end position="98"/>
    </location>
</feature>
<dbReference type="OrthoDB" id="5575at2759"/>
<feature type="domain" description="Helicase ATP-binding" evidence="6">
    <location>
        <begin position="1195"/>
        <end position="1351"/>
    </location>
</feature>
<evidence type="ECO:0000313" key="8">
    <source>
        <dbReference type="EMBL" id="RSH91456.1"/>
    </source>
</evidence>
<dbReference type="Gene3D" id="1.10.10.10">
    <property type="entry name" value="Winged helix-like DNA-binding domain superfamily/Winged helix DNA-binding domain"/>
    <property type="match status" value="2"/>
</dbReference>
<dbReference type="Gene3D" id="3.40.50.300">
    <property type="entry name" value="P-loop containing nucleotide triphosphate hydrolases"/>
    <property type="match status" value="4"/>
</dbReference>
<dbReference type="SUPFAM" id="SSF158702">
    <property type="entry name" value="Sec63 N-terminal domain-like"/>
    <property type="match status" value="1"/>
</dbReference>
<dbReference type="GO" id="GO:0003676">
    <property type="term" value="F:nucleic acid binding"/>
    <property type="evidence" value="ECO:0007669"/>
    <property type="project" value="InterPro"/>
</dbReference>
<dbReference type="SMART" id="SM00490">
    <property type="entry name" value="HELICc"/>
    <property type="match status" value="1"/>
</dbReference>
<dbReference type="SUPFAM" id="SSF46785">
    <property type="entry name" value="Winged helix' DNA-binding domain"/>
    <property type="match status" value="1"/>
</dbReference>
<dbReference type="InterPro" id="IPR014756">
    <property type="entry name" value="Ig_E-set"/>
</dbReference>
<dbReference type="SMART" id="SM00487">
    <property type="entry name" value="DEXDc"/>
    <property type="match status" value="2"/>
</dbReference>
<dbReference type="STRING" id="1890683.A0A427YK62"/>
<keyword evidence="2" id="KW-0378">Hydrolase</keyword>
<dbReference type="Gene3D" id="2.60.40.150">
    <property type="entry name" value="C2 domain"/>
    <property type="match status" value="1"/>
</dbReference>
<dbReference type="FunFam" id="3.40.50.300:FF:000062">
    <property type="entry name" value="U5 small nuclear ribonucleoprotein helicase"/>
    <property type="match status" value="1"/>
</dbReference>
<gene>
    <name evidence="8" type="ORF">EHS25_009755</name>
</gene>
<sequence length="1748" mass="194510">MRLSSYVDSLFGGPADAGPSARPTGTQGQDLGEWQAFIDQWEAEHPDEPETSDEDEPYFPSTPWPSVLDYLKPGGPSTAQAPYSPHEASPPLPSGAVSPLPNGLDVDLSLLDRLRIHLPVSSTFSSLIGLLSSSRSNEEIQSELVEILGFEGEGLQLVEELLRPGARDRVVQDSGLVNGKGSKKASGTSTPRGQYLPSARLTVNAAKGKEKKQKIDLADMIGSSDDIARRIQEQLERPKAMFSEGGPRIVEQEVLPHVYTSAASTSASMSMGGRFAMPSGTIRDMYDTFEEVTIPPSKPVPPRISERPVRITELPPLARGCFPKYVTLNRMQSIVQPTAMNTNENMLVCAPTGAGKTDVALMSIIRVLQHHVRSTPSTHPSGFDIDRDAFKVIYVAPMKALAAEITRKFGKRLAWLGIKVRELTGDMQLTKQEIAETQIIITTPEKWDVVTRKPTGEGELASKVKLLIIDEVHLLNEERGAVIETIVARTLRQVESSQSLIRIVGLSATLPNYIDVSDFLRVNRYTGLFFFDASFRPVPLEQHFIGVAGKPRSQASLRNMDKVVAELVQEGHQVMVFVHARKETVKSATKLKEMALEEGMSTFFETREHPRFEFYRREISTSRNREMKELFDSGFGIHHAGMLRSDRNMMEKMFEDQAIKVLCCTSTLAWGVNLPAHAVIIKGTQVYDSSRGAFMDLSVLDVLQIFGRAGRPGYETSGVGYICTTQDKLEHYLYTIMAQHPIESKFIPGMVDSLNAEVSLGTITNVQEAIQWLGYTYLFVRMRKEPFIYGKCMPHDELKDDPQLGNKRNELIVQAARQLSTAKMIRYDEVHNSFVISDLGRIAAKYYLRHQTMEIFNEMFHPKMKNADLFAMLSQATEFDQIQVRENEVDELTAILESDHCPMEVKGGVTNKHGKVNILLQAHISKVFIEDFALVSDAAYVAQNAARIIRALLEIALSRNWANDAILLIDLSKAIERRTWPYEHPLTQIPTLQKETLYNLRRWADDTEVHELRDMDVKTAADLIHMNEKHGAAIRDAALMFPTVGITHSLRPLSHDLLQISVLVEPQFMWNAKLSGSIEPFYIWIQDADGVYILQWRNVLLRPTTTAVEIEFVIPLGDNPPESLTIVSDSDRWLGSDEQRSLPLQDLVMPQPPPESTPLLDIPFLHISCFQDAQLERAYRPFITTLNAMQSQAFWTAYHTQNNVLLSAPVASGKSFIGEVAIWHAFRHEPDASVLVIVPSRRSVQETAARIRSVAPADRKISVLPLIKLSDFDKASSSRRQILVTSPSEVLQLDRKKATAFLRQQSLFVLEDLHLLDEQYELAVTAVLTVAKPARTRVFGIASSLNDPSDLASWLCVDEASRFAFYPSDRGTPITLSLKTFTIPHSSTLLKAMIKPAYDILKSSVGGAILFVPSHWAARSVAADLVTQSGTEMDLNGFLGAPRADVEPLVQRLRDQALLEPLLHGIGYIVPRMAPHDLALVLELFASGIIRALIAPRESCWTLPLRGQTVVLMGAQYAHYSDAHNSDSRHRADRQIVNYSRLELVRMQGYATTSASPHAASGRMFVMCQAEQQMIITRVLNDGLPLESSLPTLLSRRSTTPAQDALTRMLKTRIAPPRPQINRPIVPDLRKRDMMDLIAWTYLSKRIRSNPTYYDLTQDFEEEGLSRLVDKWFVNDEYTDPAPVEGARRKDKSGAAAAAAMNGKAGEGASTSTRDGGSRDSAAQGDADVEMEVVGDATIGEADGETMA</sequence>
<feature type="compositionally biased region" description="Low complexity" evidence="5">
    <location>
        <begin position="1694"/>
        <end position="1709"/>
    </location>
</feature>
<organism evidence="8 9">
    <name type="scientific">Saitozyma podzolica</name>
    <dbReference type="NCBI Taxonomy" id="1890683"/>
    <lineage>
        <taxon>Eukaryota</taxon>
        <taxon>Fungi</taxon>
        <taxon>Dikarya</taxon>
        <taxon>Basidiomycota</taxon>
        <taxon>Agaricomycotina</taxon>
        <taxon>Tremellomycetes</taxon>
        <taxon>Tremellales</taxon>
        <taxon>Trimorphomycetaceae</taxon>
        <taxon>Saitozyma</taxon>
    </lineage>
</organism>
<keyword evidence="1" id="KW-0547">Nucleotide-binding</keyword>
<dbReference type="PROSITE" id="PS51192">
    <property type="entry name" value="HELICASE_ATP_BIND_1"/>
    <property type="match status" value="2"/>
</dbReference>
<dbReference type="CDD" id="cd18795">
    <property type="entry name" value="SF2_C_Ski2"/>
    <property type="match status" value="1"/>
</dbReference>
<keyword evidence="4" id="KW-0067">ATP-binding</keyword>
<feature type="domain" description="Helicase C-terminal" evidence="7">
    <location>
        <begin position="559"/>
        <end position="758"/>
    </location>
</feature>
<dbReference type="EMBL" id="RSCD01000008">
    <property type="protein sequence ID" value="RSH91456.1"/>
    <property type="molecule type" value="Genomic_DNA"/>
</dbReference>
<feature type="region of interest" description="Disordered" evidence="5">
    <location>
        <begin position="1679"/>
        <end position="1748"/>
    </location>
</feature>
<dbReference type="GO" id="GO:0005524">
    <property type="term" value="F:ATP binding"/>
    <property type="evidence" value="ECO:0007669"/>
    <property type="project" value="UniProtKB-KW"/>
</dbReference>
<accession>A0A427YK62</accession>
<dbReference type="PANTHER" id="PTHR47961:SF13">
    <property type="entry name" value="ACTIVATING SIGNAL COINTEGRATOR 1 COMPLEX SUBUNIT 3"/>
    <property type="match status" value="1"/>
</dbReference>
<protein>
    <recommendedName>
        <fullName evidence="10">RNA helicase</fullName>
    </recommendedName>
</protein>
<dbReference type="Pfam" id="PF00270">
    <property type="entry name" value="DEAD"/>
    <property type="match status" value="2"/>
</dbReference>
<dbReference type="CDD" id="cd18020">
    <property type="entry name" value="DEXHc_ASCC3_1"/>
    <property type="match status" value="1"/>
</dbReference>
<dbReference type="PANTHER" id="PTHR47961">
    <property type="entry name" value="DNA POLYMERASE THETA, PUTATIVE (AFU_ORTHOLOGUE AFUA_1G05260)-RELATED"/>
    <property type="match status" value="1"/>
</dbReference>
<evidence type="ECO:0000256" key="2">
    <source>
        <dbReference type="ARBA" id="ARBA00022801"/>
    </source>
</evidence>
<feature type="region of interest" description="Disordered" evidence="5">
    <location>
        <begin position="173"/>
        <end position="195"/>
    </location>
</feature>
<dbReference type="SMART" id="SM00973">
    <property type="entry name" value="Sec63"/>
    <property type="match status" value="1"/>
</dbReference>
<dbReference type="InterPro" id="IPR050474">
    <property type="entry name" value="Hel308_SKI2-like"/>
</dbReference>
<dbReference type="InterPro" id="IPR004179">
    <property type="entry name" value="Sec63-dom"/>
</dbReference>
<dbReference type="FunFam" id="1.10.3380.10:FF:000001">
    <property type="entry name" value="U5 small nuclear ribonucleoprotein helicase"/>
    <property type="match status" value="1"/>
</dbReference>
<dbReference type="FunFam" id="1.10.10.10:FF:000024">
    <property type="entry name" value="U5 small nuclear ribonucleoprotein helicase"/>
    <property type="match status" value="1"/>
</dbReference>
<evidence type="ECO:0000256" key="5">
    <source>
        <dbReference type="SAM" id="MobiDB-lite"/>
    </source>
</evidence>
<dbReference type="InterPro" id="IPR001650">
    <property type="entry name" value="Helicase_C-like"/>
</dbReference>
<dbReference type="GO" id="GO:0016787">
    <property type="term" value="F:hydrolase activity"/>
    <property type="evidence" value="ECO:0007669"/>
    <property type="project" value="UniProtKB-KW"/>
</dbReference>
<dbReference type="InterPro" id="IPR027417">
    <property type="entry name" value="P-loop_NTPase"/>
</dbReference>
<dbReference type="Pfam" id="PF23445">
    <property type="entry name" value="WHD_SNRNP200"/>
    <property type="match status" value="1"/>
</dbReference>
<evidence type="ECO:0000259" key="6">
    <source>
        <dbReference type="PROSITE" id="PS51192"/>
    </source>
</evidence>
<evidence type="ECO:0000313" key="9">
    <source>
        <dbReference type="Proteomes" id="UP000279259"/>
    </source>
</evidence>
<dbReference type="FunFam" id="3.40.50.300:FF:000102">
    <property type="entry name" value="RNA helicase, activating signal cointegrator 1"/>
    <property type="match status" value="1"/>
</dbReference>
<keyword evidence="3" id="KW-0347">Helicase</keyword>